<feature type="region of interest" description="Disordered" evidence="1">
    <location>
        <begin position="284"/>
        <end position="372"/>
    </location>
</feature>
<evidence type="ECO:0000313" key="2">
    <source>
        <dbReference type="EMBL" id="MBM3226228.1"/>
    </source>
</evidence>
<evidence type="ECO:0000313" key="3">
    <source>
        <dbReference type="Proteomes" id="UP000712673"/>
    </source>
</evidence>
<reference evidence="2" key="1">
    <citation type="submission" date="2019-03" db="EMBL/GenBank/DDBJ databases">
        <title>Lake Tanganyika Metagenome-Assembled Genomes (MAGs).</title>
        <authorList>
            <person name="Tran P."/>
        </authorList>
    </citation>
    <scope>NUCLEOTIDE SEQUENCE</scope>
    <source>
        <strain evidence="2">K_DeepCast_65m_m2_066</strain>
    </source>
</reference>
<accession>A0A938B614</accession>
<proteinExistence type="predicted"/>
<comment type="caution">
    <text evidence="2">The sequence shown here is derived from an EMBL/GenBank/DDBJ whole genome shotgun (WGS) entry which is preliminary data.</text>
</comment>
<dbReference type="Proteomes" id="UP000712673">
    <property type="component" value="Unassembled WGS sequence"/>
</dbReference>
<name>A0A938B614_UNCTE</name>
<feature type="compositionally biased region" description="Pro residues" evidence="1">
    <location>
        <begin position="342"/>
        <end position="352"/>
    </location>
</feature>
<protein>
    <submittedName>
        <fullName evidence="2">DUF11 domain-containing protein</fullName>
    </submittedName>
</protein>
<evidence type="ECO:0000256" key="1">
    <source>
        <dbReference type="SAM" id="MobiDB-lite"/>
    </source>
</evidence>
<gene>
    <name evidence="2" type="ORF">FJZ47_20890</name>
</gene>
<dbReference type="EMBL" id="VGLS01000834">
    <property type="protein sequence ID" value="MBM3226228.1"/>
    <property type="molecule type" value="Genomic_DNA"/>
</dbReference>
<feature type="compositionally biased region" description="Basic residues" evidence="1">
    <location>
        <begin position="310"/>
        <end position="322"/>
    </location>
</feature>
<sequence length="372" mass="39204">MTLDVAAPTALAIVQGSYTPNPFTITATVANTSAAMAEDVALTIWLPAGLTLAAGSATQAIGDLPAGQQHQVSWSVLAAGQHQDTTPTYFVSMTSSNAPGKSVTRQITLPGGALTVASSASKFGGNTGPVTIHVNGGGMLDGATARLIRTGQPDIVSGAISVASDGFSLTATFDLKGQPKGVWDVVVTNPNGNAGTLASAFTIETGRTSDVWVNIVGPQAMRVGRPSVFYIVYGNRSNVDAVGVPIWISLSKDVSVKLGFEITPPPLSPGPDHLQPRSHLLRRYPHYPTPRTQPVHHRRGPASSQQPYRPHQRRRRHGHRPGHLALCLARPSHHAAHRGPPGRLPPPKPDPTGRPGQCPLHHATQARPADRH</sequence>
<organism evidence="2 3">
    <name type="scientific">Tectimicrobiota bacterium</name>
    <dbReference type="NCBI Taxonomy" id="2528274"/>
    <lineage>
        <taxon>Bacteria</taxon>
        <taxon>Pseudomonadati</taxon>
        <taxon>Nitrospinota/Tectimicrobiota group</taxon>
        <taxon>Candidatus Tectimicrobiota</taxon>
    </lineage>
</organism>
<dbReference type="AlphaFoldDB" id="A0A938B614"/>